<dbReference type="Pfam" id="PF04233">
    <property type="entry name" value="Phage_Mu_F"/>
    <property type="match status" value="1"/>
</dbReference>
<keyword evidence="3" id="KW-1185">Reference proteome</keyword>
<protein>
    <submittedName>
        <fullName evidence="2">Minor capsid protein</fullName>
    </submittedName>
</protein>
<dbReference type="NCBIfam" id="TIGR01641">
    <property type="entry name" value="phageSPP1_gp7"/>
    <property type="match status" value="1"/>
</dbReference>
<dbReference type="InterPro" id="IPR006528">
    <property type="entry name" value="Phage_head_morphogenesis_dom"/>
</dbReference>
<organism evidence="2 3">
    <name type="scientific">Deinococcus oregonensis</name>
    <dbReference type="NCBI Taxonomy" id="1805970"/>
    <lineage>
        <taxon>Bacteria</taxon>
        <taxon>Thermotogati</taxon>
        <taxon>Deinococcota</taxon>
        <taxon>Deinococci</taxon>
        <taxon>Deinococcales</taxon>
        <taxon>Deinococcaceae</taxon>
        <taxon>Deinococcus</taxon>
    </lineage>
</organism>
<evidence type="ECO:0000313" key="3">
    <source>
        <dbReference type="Proteomes" id="UP001589733"/>
    </source>
</evidence>
<sequence>MTLTPEQKRLLAAGRRAEDAHLNRAKAAVVRQFQGVTLTQAEKALKAALSQPASRRAASVRAVLGSINEATSGTRVPPEALLGVMRRAVSDRVLNTTDLALLSDPKLLFGDSRELQAKAVARQRKDMNGYWAGETDRFRNDVAATVREAIRRGLDPEKAADLLQERLGVHRSRAVLIAVDQVSTAVARAEQSQLRAAGLKRFLWRTIGDQNVRPAHERLEGRVFTWRGAPELPGAAIRCRCRAMVPPSSADASP</sequence>
<gene>
    <name evidence="2" type="ORF">ACFFLM_04465</name>
</gene>
<accession>A0ABV6AYD7</accession>
<dbReference type="Proteomes" id="UP001589733">
    <property type="component" value="Unassembled WGS sequence"/>
</dbReference>
<dbReference type="RefSeq" id="WP_380005962.1">
    <property type="nucleotide sequence ID" value="NZ_JBHLYR010000013.1"/>
</dbReference>
<name>A0ABV6AYD7_9DEIO</name>
<evidence type="ECO:0000313" key="2">
    <source>
        <dbReference type="EMBL" id="MFB9991236.1"/>
    </source>
</evidence>
<evidence type="ECO:0000259" key="1">
    <source>
        <dbReference type="Pfam" id="PF04233"/>
    </source>
</evidence>
<dbReference type="EMBL" id="JBHLYR010000013">
    <property type="protein sequence ID" value="MFB9991236.1"/>
    <property type="molecule type" value="Genomic_DNA"/>
</dbReference>
<feature type="domain" description="Phage head morphogenesis" evidence="1">
    <location>
        <begin position="141"/>
        <end position="244"/>
    </location>
</feature>
<proteinExistence type="predicted"/>
<reference evidence="2 3" key="1">
    <citation type="submission" date="2024-09" db="EMBL/GenBank/DDBJ databases">
        <authorList>
            <person name="Sun Q."/>
            <person name="Mori K."/>
        </authorList>
    </citation>
    <scope>NUCLEOTIDE SEQUENCE [LARGE SCALE GENOMIC DNA]</scope>
    <source>
        <strain evidence="2 3">JCM 13503</strain>
    </source>
</reference>
<comment type="caution">
    <text evidence="2">The sequence shown here is derived from an EMBL/GenBank/DDBJ whole genome shotgun (WGS) entry which is preliminary data.</text>
</comment>